<dbReference type="InterPro" id="IPR050071">
    <property type="entry name" value="Dehydroquinate_synthase"/>
</dbReference>
<evidence type="ECO:0000256" key="15">
    <source>
        <dbReference type="ARBA" id="ARBA00023141"/>
    </source>
</evidence>
<dbReference type="CDD" id="cd08195">
    <property type="entry name" value="DHQS"/>
    <property type="match status" value="1"/>
</dbReference>
<feature type="domain" description="3-dehydroquinate synthase N-terminal" evidence="20">
    <location>
        <begin position="235"/>
        <end position="347"/>
    </location>
</feature>
<dbReference type="Pfam" id="PF01761">
    <property type="entry name" value="DHQ_synthase"/>
    <property type="match status" value="1"/>
</dbReference>
<evidence type="ECO:0000259" key="21">
    <source>
        <dbReference type="Pfam" id="PF24621"/>
    </source>
</evidence>
<dbReference type="FunFam" id="3.40.50.1970:FF:000007">
    <property type="entry name" value="Pentafunctional AROM polypeptide"/>
    <property type="match status" value="1"/>
</dbReference>
<comment type="pathway">
    <text evidence="4 19">Metabolic intermediate biosynthesis; chorismate biosynthesis; chorismate from D-erythrose 4-phosphate and phosphoenolpyruvate: step 5/7.</text>
</comment>
<sequence length="516" mass="59287">MSENIILIGFMGTGKDTVGRILAKNLNIAYLSTDRMIELAEQRTIKEIFQNKGEEYFRRRERWVLEKIKELKNVVIATGGGIVIDEKNREILRRSGRVIQLFASPEVLLKRIKMDGSRPLICSQQDILNLLRRRDGMYDFAEIKIDTTERTPELIVKDIIKRLGLKKIEYPRQNDFIIIRTKSRVYPVIITFDSVCHLGFKKKRILIITNPLVGALYLDDLVERLKQKGNEVNYLVIPDGEAYKSLKTVERIYEYLFKINFQRMDIILGMGGGVITDIAGFVASTFKRGCNLVYLPTTLLCQVDAGIGGKNGVNTRYGKNMVGTFYQPECVICDIKKIMTLSDREFSNGIAEVIKYGIIGSPELFRILKEKKGLVMKRVPSVLFRIIKDCIMIKGQIVEKDETEEKGIREILNFGHTIGHIIEKLGRYRRFSHGEAISIGMVQEIGIFNKSRIPGEVIELLREYSLPTELPEFIKRQDIKGLILQDKKMKGRKIRIPIFERIGRVKIKEVLCKGFF</sequence>
<evidence type="ECO:0000256" key="18">
    <source>
        <dbReference type="ARBA" id="ARBA00048567"/>
    </source>
</evidence>
<dbReference type="InterPro" id="IPR027417">
    <property type="entry name" value="P-loop_NTPase"/>
</dbReference>
<dbReference type="EC" id="2.7.1.71" evidence="5 19"/>
<evidence type="ECO:0000256" key="16">
    <source>
        <dbReference type="ARBA" id="ARBA00023239"/>
    </source>
</evidence>
<dbReference type="GO" id="GO:0005524">
    <property type="term" value="F:ATP binding"/>
    <property type="evidence" value="ECO:0007669"/>
    <property type="project" value="UniProtKB-UniRule"/>
</dbReference>
<keyword evidence="16 22" id="KW-0456">Lyase</keyword>
<comment type="caution">
    <text evidence="19">Lacks conserved residue(s) required for the propagation of feature annotation.</text>
</comment>
<comment type="cofactor">
    <cofactor evidence="19">
        <name>Mg(2+)</name>
        <dbReference type="ChEBI" id="CHEBI:18420"/>
    </cofactor>
    <text evidence="19">Binds 1 Mg(2+) ion per subunit.</text>
</comment>
<dbReference type="GO" id="GO:0005737">
    <property type="term" value="C:cytoplasm"/>
    <property type="evidence" value="ECO:0007669"/>
    <property type="project" value="UniProtKB-SubCell"/>
</dbReference>
<keyword evidence="13 19" id="KW-0067">ATP-binding</keyword>
<dbReference type="Pfam" id="PF24621">
    <property type="entry name" value="DHQS_C"/>
    <property type="match status" value="1"/>
</dbReference>
<proteinExistence type="inferred from homology"/>
<dbReference type="PROSITE" id="PS01128">
    <property type="entry name" value="SHIKIMATE_KINASE"/>
    <property type="match status" value="1"/>
</dbReference>
<dbReference type="GO" id="GO:0003856">
    <property type="term" value="F:3-dehydroquinate synthase activity"/>
    <property type="evidence" value="ECO:0007669"/>
    <property type="project" value="UniProtKB-UniRule"/>
</dbReference>
<feature type="binding site" evidence="19">
    <location>
        <position position="34"/>
    </location>
    <ligand>
        <name>substrate</name>
    </ligand>
</feature>
<comment type="caution">
    <text evidence="22">The sequence shown here is derived from an EMBL/GenBank/DDBJ whole genome shotgun (WGS) entry which is preliminary data.</text>
</comment>
<feature type="binding site" evidence="19">
    <location>
        <position position="80"/>
    </location>
    <ligand>
        <name>substrate</name>
    </ligand>
</feature>
<comment type="subunit">
    <text evidence="19">Monomer.</text>
</comment>
<evidence type="ECO:0000256" key="19">
    <source>
        <dbReference type="HAMAP-Rule" id="MF_00109"/>
    </source>
</evidence>
<evidence type="ECO:0000256" key="3">
    <source>
        <dbReference type="ARBA" id="ARBA00001947"/>
    </source>
</evidence>
<dbReference type="InterPro" id="IPR023000">
    <property type="entry name" value="Shikimate_kinase_CS"/>
</dbReference>
<comment type="function">
    <text evidence="19">Catalyzes the specific phosphorylation of the 3-hydroxyl group of shikimic acid using ATP as a cosubstrate.</text>
</comment>
<comment type="cofactor">
    <cofactor evidence="2">
        <name>Co(2+)</name>
        <dbReference type="ChEBI" id="CHEBI:48828"/>
    </cofactor>
</comment>
<dbReference type="InterPro" id="IPR056179">
    <property type="entry name" value="DHQS_C"/>
</dbReference>
<evidence type="ECO:0000256" key="13">
    <source>
        <dbReference type="ARBA" id="ARBA00022840"/>
    </source>
</evidence>
<comment type="subcellular location">
    <subcellularLocation>
        <location evidence="19">Cytoplasm</location>
    </subcellularLocation>
</comment>
<dbReference type="InterPro" id="IPR016037">
    <property type="entry name" value="DHQ_synth_AroB"/>
</dbReference>
<evidence type="ECO:0000259" key="20">
    <source>
        <dbReference type="Pfam" id="PF01761"/>
    </source>
</evidence>
<dbReference type="PANTHER" id="PTHR43622">
    <property type="entry name" value="3-DEHYDROQUINATE SYNTHASE"/>
    <property type="match status" value="1"/>
</dbReference>
<evidence type="ECO:0000256" key="8">
    <source>
        <dbReference type="ARBA" id="ARBA00022679"/>
    </source>
</evidence>
<dbReference type="NCBIfam" id="TIGR01357">
    <property type="entry name" value="aroB"/>
    <property type="match status" value="1"/>
</dbReference>
<evidence type="ECO:0000256" key="11">
    <source>
        <dbReference type="ARBA" id="ARBA00022777"/>
    </source>
</evidence>
<keyword evidence="14" id="KW-0520">NAD</keyword>
<evidence type="ECO:0000256" key="9">
    <source>
        <dbReference type="ARBA" id="ARBA00022723"/>
    </source>
</evidence>
<comment type="catalytic activity">
    <reaction evidence="18 19">
        <text>shikimate + ATP = 3-phosphoshikimate + ADP + H(+)</text>
        <dbReference type="Rhea" id="RHEA:13121"/>
        <dbReference type="ChEBI" id="CHEBI:15378"/>
        <dbReference type="ChEBI" id="CHEBI:30616"/>
        <dbReference type="ChEBI" id="CHEBI:36208"/>
        <dbReference type="ChEBI" id="CHEBI:145989"/>
        <dbReference type="ChEBI" id="CHEBI:456216"/>
        <dbReference type="EC" id="2.7.1.71"/>
    </reaction>
</comment>
<dbReference type="InterPro" id="IPR000623">
    <property type="entry name" value="Shikimate_kinase/TSH1"/>
</dbReference>
<dbReference type="GO" id="GO:0009423">
    <property type="term" value="P:chorismate biosynthetic process"/>
    <property type="evidence" value="ECO:0007669"/>
    <property type="project" value="UniProtKB-UniRule"/>
</dbReference>
<dbReference type="GO" id="GO:0009073">
    <property type="term" value="P:aromatic amino acid family biosynthetic process"/>
    <property type="evidence" value="ECO:0007669"/>
    <property type="project" value="UniProtKB-KW"/>
</dbReference>
<keyword evidence="8 19" id="KW-0808">Transferase</keyword>
<feature type="binding site" evidence="19">
    <location>
        <position position="150"/>
    </location>
    <ligand>
        <name>ATP</name>
        <dbReference type="ChEBI" id="CHEBI:30616"/>
    </ligand>
</feature>
<dbReference type="GO" id="GO:0000287">
    <property type="term" value="F:magnesium ion binding"/>
    <property type="evidence" value="ECO:0007669"/>
    <property type="project" value="UniProtKB-UniRule"/>
</dbReference>
<evidence type="ECO:0000256" key="1">
    <source>
        <dbReference type="ARBA" id="ARBA00001911"/>
    </source>
</evidence>
<evidence type="ECO:0000256" key="4">
    <source>
        <dbReference type="ARBA" id="ARBA00004842"/>
    </source>
</evidence>
<dbReference type="Pfam" id="PF01202">
    <property type="entry name" value="SKI"/>
    <property type="match status" value="1"/>
</dbReference>
<comment type="cofactor">
    <cofactor evidence="1">
        <name>NAD(+)</name>
        <dbReference type="ChEBI" id="CHEBI:57540"/>
    </cofactor>
</comment>
<keyword evidence="15 19" id="KW-0057">Aromatic amino acid biosynthesis</keyword>
<comment type="cofactor">
    <cofactor evidence="3">
        <name>Zn(2+)</name>
        <dbReference type="ChEBI" id="CHEBI:29105"/>
    </cofactor>
</comment>
<evidence type="ECO:0000256" key="6">
    <source>
        <dbReference type="ARBA" id="ARBA00022490"/>
    </source>
</evidence>
<dbReference type="AlphaFoldDB" id="A0A7V3RGS6"/>
<dbReference type="Gene3D" id="1.20.1090.10">
    <property type="entry name" value="Dehydroquinate synthase-like - alpha domain"/>
    <property type="match status" value="1"/>
</dbReference>
<feature type="binding site" evidence="19">
    <location>
        <begin position="12"/>
        <end position="17"/>
    </location>
    <ligand>
        <name>ATP</name>
        <dbReference type="ChEBI" id="CHEBI:30616"/>
    </ligand>
</feature>
<name>A0A7V3RGS6_UNCW3</name>
<comment type="similarity">
    <text evidence="19">Belongs to the shikimate kinase family.</text>
</comment>
<keyword evidence="9 19" id="KW-0479">Metal-binding</keyword>
<feature type="binding site" evidence="19">
    <location>
        <position position="118"/>
    </location>
    <ligand>
        <name>ATP</name>
        <dbReference type="ChEBI" id="CHEBI:30616"/>
    </ligand>
</feature>
<dbReference type="Gene3D" id="3.40.50.1970">
    <property type="match status" value="1"/>
</dbReference>
<dbReference type="HAMAP" id="MF_00109">
    <property type="entry name" value="Shikimate_kinase"/>
    <property type="match status" value="1"/>
</dbReference>
<accession>A0A7V3RGS6</accession>
<dbReference type="GO" id="GO:0004765">
    <property type="term" value="F:shikimate kinase activity"/>
    <property type="evidence" value="ECO:0007669"/>
    <property type="project" value="UniProtKB-UniRule"/>
</dbReference>
<reference evidence="22" key="1">
    <citation type="journal article" date="2020" name="mSystems">
        <title>Genome- and Community-Level Interaction Insights into Carbon Utilization and Element Cycling Functions of Hydrothermarchaeota in Hydrothermal Sediment.</title>
        <authorList>
            <person name="Zhou Z."/>
            <person name="Liu Y."/>
            <person name="Xu W."/>
            <person name="Pan J."/>
            <person name="Luo Z.H."/>
            <person name="Li M."/>
        </authorList>
    </citation>
    <scope>NUCLEOTIDE SEQUENCE [LARGE SCALE GENOMIC DNA]</scope>
    <source>
        <strain evidence="22">SpSt-961</strain>
    </source>
</reference>
<organism evidence="22">
    <name type="scientific">candidate division WOR-3 bacterium</name>
    <dbReference type="NCBI Taxonomy" id="2052148"/>
    <lineage>
        <taxon>Bacteria</taxon>
        <taxon>Bacteria division WOR-3</taxon>
    </lineage>
</organism>
<dbReference type="UniPathway" id="UPA00053">
    <property type="reaction ID" value="UER00088"/>
</dbReference>
<evidence type="ECO:0000256" key="17">
    <source>
        <dbReference type="ARBA" id="ARBA00023268"/>
    </source>
</evidence>
<keyword evidence="11 19" id="KW-0418">Kinase</keyword>
<dbReference type="EMBL" id="DTOZ01000072">
    <property type="protein sequence ID" value="HGE77913.1"/>
    <property type="molecule type" value="Genomic_DNA"/>
</dbReference>
<dbReference type="SUPFAM" id="SSF52540">
    <property type="entry name" value="P-loop containing nucleoside triphosphate hydrolases"/>
    <property type="match status" value="1"/>
</dbReference>
<dbReference type="SUPFAM" id="SSF56796">
    <property type="entry name" value="Dehydroquinate synthase-like"/>
    <property type="match status" value="1"/>
</dbReference>
<protein>
    <recommendedName>
        <fullName evidence="5 19">Shikimate kinase</fullName>
        <shortName evidence="19">SK</shortName>
        <ecNumber evidence="5 19">2.7.1.71</ecNumber>
    </recommendedName>
</protein>
<gene>
    <name evidence="22" type="primary">aroB</name>
    <name evidence="19" type="synonym">aroK</name>
    <name evidence="22" type="ORF">ENX68_02790</name>
</gene>
<evidence type="ECO:0000256" key="5">
    <source>
        <dbReference type="ARBA" id="ARBA00012154"/>
    </source>
</evidence>
<feature type="binding site" evidence="19">
    <location>
        <position position="58"/>
    </location>
    <ligand>
        <name>substrate</name>
    </ligand>
</feature>
<keyword evidence="12" id="KW-0862">Zinc</keyword>
<dbReference type="GO" id="GO:0008652">
    <property type="term" value="P:amino acid biosynthetic process"/>
    <property type="evidence" value="ECO:0007669"/>
    <property type="project" value="UniProtKB-KW"/>
</dbReference>
<keyword evidence="7 19" id="KW-0028">Amino-acid biosynthesis</keyword>
<evidence type="ECO:0000256" key="12">
    <source>
        <dbReference type="ARBA" id="ARBA00022833"/>
    </source>
</evidence>
<dbReference type="InterPro" id="IPR031322">
    <property type="entry name" value="Shikimate/glucono_kinase"/>
</dbReference>
<evidence type="ECO:0000313" key="22">
    <source>
        <dbReference type="EMBL" id="HGE77913.1"/>
    </source>
</evidence>
<keyword evidence="6 19" id="KW-0963">Cytoplasm</keyword>
<keyword evidence="19" id="KW-0460">Magnesium</keyword>
<dbReference type="InterPro" id="IPR030960">
    <property type="entry name" value="DHQS/DOIS_N"/>
</dbReference>
<keyword evidence="17" id="KW-0511">Multifunctional enzyme</keyword>
<evidence type="ECO:0000256" key="10">
    <source>
        <dbReference type="ARBA" id="ARBA00022741"/>
    </source>
</evidence>
<dbReference type="Gene3D" id="3.40.50.300">
    <property type="entry name" value="P-loop containing nucleotide triphosphate hydrolases"/>
    <property type="match status" value="1"/>
</dbReference>
<dbReference type="PANTHER" id="PTHR43622:SF1">
    <property type="entry name" value="3-DEHYDROQUINATE SYNTHASE"/>
    <property type="match status" value="1"/>
</dbReference>
<feature type="domain" description="3-dehydroquinate synthase C-terminal" evidence="21">
    <location>
        <begin position="349"/>
        <end position="488"/>
    </location>
</feature>
<evidence type="ECO:0000256" key="7">
    <source>
        <dbReference type="ARBA" id="ARBA00022605"/>
    </source>
</evidence>
<evidence type="ECO:0000256" key="2">
    <source>
        <dbReference type="ARBA" id="ARBA00001941"/>
    </source>
</evidence>
<evidence type="ECO:0000256" key="14">
    <source>
        <dbReference type="ARBA" id="ARBA00023027"/>
    </source>
</evidence>
<dbReference type="CDD" id="cd00464">
    <property type="entry name" value="SK"/>
    <property type="match status" value="1"/>
</dbReference>
<keyword evidence="10 19" id="KW-0547">Nucleotide-binding</keyword>
<dbReference type="PRINTS" id="PR01100">
    <property type="entry name" value="SHIKIMTKNASE"/>
</dbReference>
<feature type="binding site" evidence="19">
    <location>
        <position position="134"/>
    </location>
    <ligand>
        <name>substrate</name>
    </ligand>
</feature>